<evidence type="ECO:0000313" key="4">
    <source>
        <dbReference type="EMBL" id="CAL6100656.1"/>
    </source>
</evidence>
<dbReference type="EMBL" id="CATOUU010000334">
    <property type="protein sequence ID" value="CAI9925022.1"/>
    <property type="molecule type" value="Genomic_DNA"/>
</dbReference>
<name>A0AA86NTA2_9EUKA</name>
<feature type="compositionally biased region" description="Polar residues" evidence="1">
    <location>
        <begin position="60"/>
        <end position="73"/>
    </location>
</feature>
<dbReference type="EMBL" id="CAXDID020000533">
    <property type="protein sequence ID" value="CAL6100656.1"/>
    <property type="molecule type" value="Genomic_DNA"/>
</dbReference>
<sequence>MTKRRKNANNSPENLIQSEMVSDQHLNETSDQLNSPIQINQNEIILSLTPAMEIQMECPTKQQQHKSAPNNKTYKLPSKEKTEKQQQNRKQDIIYDTIPWFKHASGPNQKQKWWSGQFQKIFYYVLVSVCAFIFLHVNSYALKLRFNPSLGANHTKLKDVSNFSLKPATDIRISPNSMIIAMLLYLGPTNSSFCFRKYTCAIIQNATVQMLSDLQQILQLPQLVYQLIIMFRFGQPVPIYKLKYKQNHHFLRENL</sequence>
<gene>
    <name evidence="3" type="ORF">HINF_LOCUS12667</name>
    <name evidence="4" type="ORF">HINF_LOCUS70659</name>
</gene>
<evidence type="ECO:0000313" key="3">
    <source>
        <dbReference type="EMBL" id="CAI9925022.1"/>
    </source>
</evidence>
<reference evidence="4 5" key="2">
    <citation type="submission" date="2024-07" db="EMBL/GenBank/DDBJ databases">
        <authorList>
            <person name="Akdeniz Z."/>
        </authorList>
    </citation>
    <scope>NUCLEOTIDE SEQUENCE [LARGE SCALE GENOMIC DNA]</scope>
</reference>
<dbReference type="Proteomes" id="UP001642409">
    <property type="component" value="Unassembled WGS sequence"/>
</dbReference>
<feature type="transmembrane region" description="Helical" evidence="2">
    <location>
        <begin position="121"/>
        <end position="142"/>
    </location>
</feature>
<feature type="compositionally biased region" description="Basic and acidic residues" evidence="1">
    <location>
        <begin position="77"/>
        <end position="89"/>
    </location>
</feature>
<evidence type="ECO:0000256" key="1">
    <source>
        <dbReference type="SAM" id="MobiDB-lite"/>
    </source>
</evidence>
<evidence type="ECO:0000256" key="2">
    <source>
        <dbReference type="SAM" id="Phobius"/>
    </source>
</evidence>
<dbReference type="AlphaFoldDB" id="A0AA86NTA2"/>
<reference evidence="3" key="1">
    <citation type="submission" date="2023-06" db="EMBL/GenBank/DDBJ databases">
        <authorList>
            <person name="Kurt Z."/>
        </authorList>
    </citation>
    <scope>NUCLEOTIDE SEQUENCE</scope>
</reference>
<keyword evidence="2" id="KW-0472">Membrane</keyword>
<comment type="caution">
    <text evidence="3">The sequence shown here is derived from an EMBL/GenBank/DDBJ whole genome shotgun (WGS) entry which is preliminary data.</text>
</comment>
<keyword evidence="2" id="KW-1133">Transmembrane helix</keyword>
<organism evidence="3">
    <name type="scientific">Hexamita inflata</name>
    <dbReference type="NCBI Taxonomy" id="28002"/>
    <lineage>
        <taxon>Eukaryota</taxon>
        <taxon>Metamonada</taxon>
        <taxon>Diplomonadida</taxon>
        <taxon>Hexamitidae</taxon>
        <taxon>Hexamitinae</taxon>
        <taxon>Hexamita</taxon>
    </lineage>
</organism>
<keyword evidence="2" id="KW-0812">Transmembrane</keyword>
<keyword evidence="5" id="KW-1185">Reference proteome</keyword>
<evidence type="ECO:0000313" key="5">
    <source>
        <dbReference type="Proteomes" id="UP001642409"/>
    </source>
</evidence>
<proteinExistence type="predicted"/>
<feature type="region of interest" description="Disordered" evidence="1">
    <location>
        <begin position="58"/>
        <end position="89"/>
    </location>
</feature>
<accession>A0AA86NTA2</accession>
<protein>
    <submittedName>
        <fullName evidence="4">Hypothetical_protein</fullName>
    </submittedName>
</protein>